<dbReference type="EMBL" id="KZ819664">
    <property type="protein sequence ID" value="PWN29213.1"/>
    <property type="molecule type" value="Genomic_DNA"/>
</dbReference>
<evidence type="ECO:0000313" key="2">
    <source>
        <dbReference type="EMBL" id="PWN29213.1"/>
    </source>
</evidence>
<name>A0A316UZ67_9BASI</name>
<feature type="region of interest" description="Disordered" evidence="1">
    <location>
        <begin position="156"/>
        <end position="180"/>
    </location>
</feature>
<organism evidence="2 3">
    <name type="scientific">Jaminaea rosea</name>
    <dbReference type="NCBI Taxonomy" id="1569628"/>
    <lineage>
        <taxon>Eukaryota</taxon>
        <taxon>Fungi</taxon>
        <taxon>Dikarya</taxon>
        <taxon>Basidiomycota</taxon>
        <taxon>Ustilaginomycotina</taxon>
        <taxon>Exobasidiomycetes</taxon>
        <taxon>Microstromatales</taxon>
        <taxon>Microstromatales incertae sedis</taxon>
        <taxon>Jaminaea</taxon>
    </lineage>
</organism>
<sequence length="416" mass="46663">MADVVGEAVQINSRPASPILSAWRGSAWRATNELHCSHDAISAECNQVVHDQSHTSRSMLAQGKAGLIYGQSFEALEVALLYRSPSGTQEEQKDGQEHHLNSPFRDMTESQRREEMMDMTSGDIRQRHDGHTEYDLTLHTGRDENQNPHYERHRLDYSRTGSAAASNQRSDRPPISGPSVQDLLNRYHERYGACHDETYDYDHSFASIEQVADDSGHGTTRLDDLADVCEQQEEPVHLPYLAHQDSAEGQLGQRRDWSINMSLKEDVTDPINRFSAEPQSQQVEQQKQQQQQLHPQSRQLYGRRDQQLQTHLPSQSYPGPLLPSAQSYECAASSAKEASSSSAPAPRPYLPSLQQALRGAVGEVERARYSWQFDDHPEGEAGIDNDRRQLGASPSLGSRVIEDGGGFWEPQALGRR</sequence>
<feature type="region of interest" description="Disordered" evidence="1">
    <location>
        <begin position="86"/>
        <end position="129"/>
    </location>
</feature>
<dbReference type="RefSeq" id="XP_025363825.1">
    <property type="nucleotide sequence ID" value="XM_025503472.1"/>
</dbReference>
<evidence type="ECO:0000256" key="1">
    <source>
        <dbReference type="SAM" id="MobiDB-lite"/>
    </source>
</evidence>
<proteinExistence type="predicted"/>
<feature type="region of interest" description="Disordered" evidence="1">
    <location>
        <begin position="277"/>
        <end position="297"/>
    </location>
</feature>
<protein>
    <submittedName>
        <fullName evidence="2">Uncharacterized protein</fullName>
    </submittedName>
</protein>
<dbReference type="AlphaFoldDB" id="A0A316UZ67"/>
<feature type="compositionally biased region" description="Basic and acidic residues" evidence="1">
    <location>
        <begin position="90"/>
        <end position="116"/>
    </location>
</feature>
<dbReference type="Proteomes" id="UP000245884">
    <property type="component" value="Unassembled WGS sequence"/>
</dbReference>
<accession>A0A316UZ67</accession>
<keyword evidence="3" id="KW-1185">Reference proteome</keyword>
<dbReference type="GeneID" id="37025295"/>
<reference evidence="2 3" key="1">
    <citation type="journal article" date="2018" name="Mol. Biol. Evol.">
        <title>Broad Genomic Sampling Reveals a Smut Pathogenic Ancestry of the Fungal Clade Ustilaginomycotina.</title>
        <authorList>
            <person name="Kijpornyongpan T."/>
            <person name="Mondo S.J."/>
            <person name="Barry K."/>
            <person name="Sandor L."/>
            <person name="Lee J."/>
            <person name="Lipzen A."/>
            <person name="Pangilinan J."/>
            <person name="LaButti K."/>
            <person name="Hainaut M."/>
            <person name="Henrissat B."/>
            <person name="Grigoriev I.V."/>
            <person name="Spatafora J.W."/>
            <person name="Aime M.C."/>
        </authorList>
    </citation>
    <scope>NUCLEOTIDE SEQUENCE [LARGE SCALE GENOMIC DNA]</scope>
    <source>
        <strain evidence="2 3">MCA 5214</strain>
    </source>
</reference>
<feature type="region of interest" description="Disordered" evidence="1">
    <location>
        <begin position="371"/>
        <end position="416"/>
    </location>
</feature>
<feature type="compositionally biased region" description="Polar residues" evidence="1">
    <location>
        <begin position="159"/>
        <end position="168"/>
    </location>
</feature>
<feature type="compositionally biased region" description="Basic and acidic residues" evidence="1">
    <location>
        <begin position="371"/>
        <end position="389"/>
    </location>
</feature>
<evidence type="ECO:0000313" key="3">
    <source>
        <dbReference type="Proteomes" id="UP000245884"/>
    </source>
</evidence>
<feature type="compositionally biased region" description="Low complexity" evidence="1">
    <location>
        <begin position="279"/>
        <end position="297"/>
    </location>
</feature>
<gene>
    <name evidence="2" type="ORF">BDZ90DRAFT_141275</name>
</gene>